<organism evidence="2 3">
    <name type="scientific">Pseudoloma neurophilia</name>
    <dbReference type="NCBI Taxonomy" id="146866"/>
    <lineage>
        <taxon>Eukaryota</taxon>
        <taxon>Fungi</taxon>
        <taxon>Fungi incertae sedis</taxon>
        <taxon>Microsporidia</taxon>
        <taxon>Pseudoloma</taxon>
    </lineage>
</organism>
<dbReference type="OrthoDB" id="2200852at2759"/>
<keyword evidence="1" id="KW-0472">Membrane</keyword>
<dbReference type="AlphaFoldDB" id="A0A0R0LRG4"/>
<accession>A0A0R0LRG4</accession>
<sequence>MRKGSLYGYGVQERAYNIKNFLIFLKQLLSHFERDGLRNQIIVMENVRFYQSSNIRELDIGCYIFLLILLFSIQMKIYFQNGRKLFNKWHQTMSKTFFLP</sequence>
<evidence type="ECO:0000256" key="1">
    <source>
        <dbReference type="SAM" id="Phobius"/>
    </source>
</evidence>
<proteinExistence type="predicted"/>
<keyword evidence="1" id="KW-1133">Transmembrane helix</keyword>
<protein>
    <submittedName>
        <fullName evidence="2">Uncharacterized protein</fullName>
    </submittedName>
</protein>
<evidence type="ECO:0000313" key="3">
    <source>
        <dbReference type="Proteomes" id="UP000051530"/>
    </source>
</evidence>
<name>A0A0R0LRG4_9MICR</name>
<gene>
    <name evidence="2" type="ORF">M153_12512000123</name>
</gene>
<dbReference type="VEuPathDB" id="MicrosporidiaDB:M153_12512000123"/>
<keyword evidence="1" id="KW-0812">Transmembrane</keyword>
<comment type="caution">
    <text evidence="2">The sequence shown here is derived from an EMBL/GenBank/DDBJ whole genome shotgun (WGS) entry which is preliminary data.</text>
</comment>
<dbReference type="EMBL" id="LGUB01001229">
    <property type="protein sequence ID" value="KRH92082.1"/>
    <property type="molecule type" value="Genomic_DNA"/>
</dbReference>
<dbReference type="Proteomes" id="UP000051530">
    <property type="component" value="Unassembled WGS sequence"/>
</dbReference>
<evidence type="ECO:0000313" key="2">
    <source>
        <dbReference type="EMBL" id="KRH92082.1"/>
    </source>
</evidence>
<feature type="transmembrane region" description="Helical" evidence="1">
    <location>
        <begin position="60"/>
        <end position="79"/>
    </location>
</feature>
<reference evidence="2 3" key="1">
    <citation type="submission" date="2015-07" db="EMBL/GenBank/DDBJ databases">
        <title>The genome of Pseudoloma neurophilia, a relevant intracellular parasite of the zebrafish.</title>
        <authorList>
            <person name="Ndikumana S."/>
            <person name="Pelin A."/>
            <person name="Sanders J."/>
            <person name="Corradi N."/>
        </authorList>
    </citation>
    <scope>NUCLEOTIDE SEQUENCE [LARGE SCALE GENOMIC DNA]</scope>
    <source>
        <strain evidence="2 3">MK1</strain>
    </source>
</reference>
<keyword evidence="3" id="KW-1185">Reference proteome</keyword>